<dbReference type="STRING" id="1618572.UT17_C0002G0058"/>
<reference evidence="2 3" key="1">
    <citation type="journal article" date="2015" name="Nature">
        <title>rRNA introns, odd ribosomes, and small enigmatic genomes across a large radiation of phyla.</title>
        <authorList>
            <person name="Brown C.T."/>
            <person name="Hug L.A."/>
            <person name="Thomas B.C."/>
            <person name="Sharon I."/>
            <person name="Castelle C.J."/>
            <person name="Singh A."/>
            <person name="Wilkins M.J."/>
            <person name="Williams K.H."/>
            <person name="Banfield J.F."/>
        </authorList>
    </citation>
    <scope>NUCLEOTIDE SEQUENCE [LARGE SCALE GENOMIC DNA]</scope>
</reference>
<sequence length="595" mass="62633">MNKFALTTLLILSFAFLFSKVAIAESGCGGTEFCQDTKIVNEIECNYQVESQSCKRDLTGQSTTINCTATQDDCYSYETGTACRYSQNLEECEPTGRKKVSCCSGAGGGNYECNGETELIRDCLPRSSCNDDRRGARCGEGNQFWCFSLQCMDCAATDPSVPEVSFNETGNSATISWNAGTGGVSQSLYVGSDQTMVNNNCTGAGTPCVYSSANATSPTEVPGLTPGTFYYAKVVNYKDAACSAESSQKFISCNNITPLSMTLKPNEAKVLTATLTGSSETPTVNFSVNNGVVSVSPLSDNDGTDGYKTTVTAGPGSGQSVVTSGVAIGAITYCSADTAVDIIPPGAWWQVGDGDVSAGGDLTSDVPNGNYFDLSGSGGYPGIPIYSGVTNLTASNVSPPGFGWLAQSGGTDGKIYDYQFFANQIPADTVITTVPNGNVDGSFFESGGTLSYGYYWYKYTGNGTNLSVDTPIDLTGTDRKIILLVEGAGLTIKGDIVLTDGREFFGAFVNGAIDVDPLVTSLEGIYLADSTFGTGIGIDQLHVRGSIASYGGVALQRDLNNDTNPSEFFEYAPDQILMFPTKLGARKISWKEVAP</sequence>
<accession>A0A0G0LWJ8</accession>
<proteinExistence type="predicted"/>
<comment type="caution">
    <text evidence="2">The sequence shown here is derived from an EMBL/GenBank/DDBJ whole genome shotgun (WGS) entry which is preliminary data.</text>
</comment>
<dbReference type="AlphaFoldDB" id="A0A0G0LWJ8"/>
<evidence type="ECO:0000313" key="3">
    <source>
        <dbReference type="Proteomes" id="UP000034774"/>
    </source>
</evidence>
<protein>
    <recommendedName>
        <fullName evidence="4">Fibronectin type-III domain-containing protein</fullName>
    </recommendedName>
</protein>
<organism evidence="2 3">
    <name type="scientific">Candidatus Woesebacteria bacterium GW2011_GWB1_39_10</name>
    <dbReference type="NCBI Taxonomy" id="1618572"/>
    <lineage>
        <taxon>Bacteria</taxon>
        <taxon>Candidatus Woeseibacteriota</taxon>
    </lineage>
</organism>
<evidence type="ECO:0000256" key="1">
    <source>
        <dbReference type="SAM" id="SignalP"/>
    </source>
</evidence>
<gene>
    <name evidence="2" type="ORF">UT17_C0002G0058</name>
</gene>
<dbReference type="Gene3D" id="2.60.40.10">
    <property type="entry name" value="Immunoglobulins"/>
    <property type="match status" value="1"/>
</dbReference>
<dbReference type="EMBL" id="LBVU01000002">
    <property type="protein sequence ID" value="KKQ92395.1"/>
    <property type="molecule type" value="Genomic_DNA"/>
</dbReference>
<feature type="signal peptide" evidence="1">
    <location>
        <begin position="1"/>
        <end position="24"/>
    </location>
</feature>
<name>A0A0G0LWJ8_9BACT</name>
<dbReference type="Proteomes" id="UP000034774">
    <property type="component" value="Unassembled WGS sequence"/>
</dbReference>
<evidence type="ECO:0000313" key="2">
    <source>
        <dbReference type="EMBL" id="KKQ92395.1"/>
    </source>
</evidence>
<dbReference type="InterPro" id="IPR013783">
    <property type="entry name" value="Ig-like_fold"/>
</dbReference>
<evidence type="ECO:0008006" key="4">
    <source>
        <dbReference type="Google" id="ProtNLM"/>
    </source>
</evidence>
<feature type="chain" id="PRO_5002533472" description="Fibronectin type-III domain-containing protein" evidence="1">
    <location>
        <begin position="25"/>
        <end position="595"/>
    </location>
</feature>
<keyword evidence="1" id="KW-0732">Signal</keyword>